<gene>
    <name evidence="3" type="primary">far1_3</name>
    <name evidence="3" type="ORF">CEXT_109621</name>
</gene>
<dbReference type="PANTHER" id="PTHR11011">
    <property type="entry name" value="MALE STERILITY PROTEIN 2-RELATED"/>
    <property type="match status" value="1"/>
</dbReference>
<evidence type="ECO:0000256" key="1">
    <source>
        <dbReference type="RuleBase" id="RU363097"/>
    </source>
</evidence>
<keyword evidence="4" id="KW-1185">Reference proteome</keyword>
<comment type="similarity">
    <text evidence="1">Belongs to the fatty acyl-CoA reductase family.</text>
</comment>
<dbReference type="Pfam" id="PF07993">
    <property type="entry name" value="NAD_binding_4"/>
    <property type="match status" value="1"/>
</dbReference>
<dbReference type="EC" id="1.2.1.84" evidence="1"/>
<feature type="domain" description="Thioester reductase (TE)" evidence="2">
    <location>
        <begin position="1"/>
        <end position="59"/>
    </location>
</feature>
<keyword evidence="1" id="KW-0521">NADP</keyword>
<sequence length="195" mass="21656">MGMSQVDFLKVIQEVTIVFHVAASISFMKPLRFMLKHNAKALDYVIDLCKELKKLMYWFILLQLIQIATGKKDTLKKGSGMVDLGLAIGKGFVRVLRGNPGVKIDIIPVDVVANAHIAAAWSVAAKRSSSPLVVNCTSSDVSECTLHDYTSTLFNMTMKHPLPKSYQKQSITIQKEFYTVLAVLSVRALCSCYCH</sequence>
<dbReference type="SUPFAM" id="SSF51735">
    <property type="entry name" value="NAD(P)-binding Rossmann-fold domains"/>
    <property type="match status" value="1"/>
</dbReference>
<dbReference type="PANTHER" id="PTHR11011:SF45">
    <property type="entry name" value="FATTY ACYL-COA REDUCTASE CG8306-RELATED"/>
    <property type="match status" value="1"/>
</dbReference>
<evidence type="ECO:0000313" key="3">
    <source>
        <dbReference type="EMBL" id="GIX68926.1"/>
    </source>
</evidence>
<evidence type="ECO:0000313" key="4">
    <source>
        <dbReference type="Proteomes" id="UP001054945"/>
    </source>
</evidence>
<keyword evidence="1" id="KW-0560">Oxidoreductase</keyword>
<dbReference type="AlphaFoldDB" id="A0AAV4M952"/>
<organism evidence="3 4">
    <name type="scientific">Caerostris extrusa</name>
    <name type="common">Bark spider</name>
    <name type="synonym">Caerostris bankana</name>
    <dbReference type="NCBI Taxonomy" id="172846"/>
    <lineage>
        <taxon>Eukaryota</taxon>
        <taxon>Metazoa</taxon>
        <taxon>Ecdysozoa</taxon>
        <taxon>Arthropoda</taxon>
        <taxon>Chelicerata</taxon>
        <taxon>Arachnida</taxon>
        <taxon>Araneae</taxon>
        <taxon>Araneomorphae</taxon>
        <taxon>Entelegynae</taxon>
        <taxon>Araneoidea</taxon>
        <taxon>Araneidae</taxon>
        <taxon>Caerostris</taxon>
    </lineage>
</organism>
<reference evidence="3 4" key="1">
    <citation type="submission" date="2021-06" db="EMBL/GenBank/DDBJ databases">
        <title>Caerostris extrusa draft genome.</title>
        <authorList>
            <person name="Kono N."/>
            <person name="Arakawa K."/>
        </authorList>
    </citation>
    <scope>NUCLEOTIDE SEQUENCE [LARGE SCALE GENOMIC DNA]</scope>
</reference>
<dbReference type="Proteomes" id="UP001054945">
    <property type="component" value="Unassembled WGS sequence"/>
</dbReference>
<dbReference type="GO" id="GO:0080019">
    <property type="term" value="F:alcohol-forming very long-chain fatty acyl-CoA reductase activity"/>
    <property type="evidence" value="ECO:0007669"/>
    <property type="project" value="InterPro"/>
</dbReference>
<name>A0AAV4M952_CAEEX</name>
<dbReference type="GO" id="GO:0005777">
    <property type="term" value="C:peroxisome"/>
    <property type="evidence" value="ECO:0007669"/>
    <property type="project" value="TreeGrafter"/>
</dbReference>
<comment type="caution">
    <text evidence="3">The sequence shown here is derived from an EMBL/GenBank/DDBJ whole genome shotgun (WGS) entry which is preliminary data.</text>
</comment>
<dbReference type="InterPro" id="IPR036291">
    <property type="entry name" value="NAD(P)-bd_dom_sf"/>
</dbReference>
<dbReference type="Gene3D" id="3.40.50.720">
    <property type="entry name" value="NAD(P)-binding Rossmann-like Domain"/>
    <property type="match status" value="2"/>
</dbReference>
<protein>
    <recommendedName>
        <fullName evidence="1">Fatty acyl-CoA reductase</fullName>
        <ecNumber evidence="1">1.2.1.84</ecNumber>
    </recommendedName>
</protein>
<evidence type="ECO:0000259" key="2">
    <source>
        <dbReference type="Pfam" id="PF07993"/>
    </source>
</evidence>
<dbReference type="InterPro" id="IPR026055">
    <property type="entry name" value="FAR"/>
</dbReference>
<dbReference type="InterPro" id="IPR013120">
    <property type="entry name" value="FAR_NAD-bd"/>
</dbReference>
<accession>A0AAV4M952</accession>
<dbReference type="GO" id="GO:0035336">
    <property type="term" value="P:long-chain fatty-acyl-CoA metabolic process"/>
    <property type="evidence" value="ECO:0007669"/>
    <property type="project" value="TreeGrafter"/>
</dbReference>
<comment type="function">
    <text evidence="1">Catalyzes the reduction of fatty acyl-CoA to fatty alcohols.</text>
</comment>
<keyword evidence="1" id="KW-0443">Lipid metabolism</keyword>
<dbReference type="EMBL" id="BPLR01019535">
    <property type="protein sequence ID" value="GIX68926.1"/>
    <property type="molecule type" value="Genomic_DNA"/>
</dbReference>
<proteinExistence type="inferred from homology"/>
<dbReference type="GO" id="GO:0102965">
    <property type="term" value="F:alcohol-forming long-chain fatty acyl-CoA reductase activity"/>
    <property type="evidence" value="ECO:0007669"/>
    <property type="project" value="UniProtKB-EC"/>
</dbReference>
<comment type="catalytic activity">
    <reaction evidence="1">
        <text>a long-chain fatty acyl-CoA + 2 NADPH + 2 H(+) = a long-chain primary fatty alcohol + 2 NADP(+) + CoA</text>
        <dbReference type="Rhea" id="RHEA:52716"/>
        <dbReference type="ChEBI" id="CHEBI:15378"/>
        <dbReference type="ChEBI" id="CHEBI:57287"/>
        <dbReference type="ChEBI" id="CHEBI:57783"/>
        <dbReference type="ChEBI" id="CHEBI:58349"/>
        <dbReference type="ChEBI" id="CHEBI:77396"/>
        <dbReference type="ChEBI" id="CHEBI:83139"/>
        <dbReference type="EC" id="1.2.1.84"/>
    </reaction>
</comment>
<keyword evidence="1" id="KW-0444">Lipid biosynthesis</keyword>